<protein>
    <submittedName>
        <fullName evidence="1">Uncharacterized protein</fullName>
    </submittedName>
</protein>
<keyword evidence="2" id="KW-1185">Reference proteome</keyword>
<organism evidence="1 2">
    <name type="scientific">Streptomyces triticirhizae</name>
    <dbReference type="NCBI Taxonomy" id="2483353"/>
    <lineage>
        <taxon>Bacteria</taxon>
        <taxon>Bacillati</taxon>
        <taxon>Actinomycetota</taxon>
        <taxon>Actinomycetes</taxon>
        <taxon>Kitasatosporales</taxon>
        <taxon>Streptomycetaceae</taxon>
        <taxon>Streptomyces</taxon>
    </lineage>
</organism>
<dbReference type="RefSeq" id="WP_122183633.1">
    <property type="nucleotide sequence ID" value="NZ_RFFJ01000045.1"/>
</dbReference>
<dbReference type="Proteomes" id="UP000278673">
    <property type="component" value="Unassembled WGS sequence"/>
</dbReference>
<evidence type="ECO:0000313" key="1">
    <source>
        <dbReference type="EMBL" id="RMI41436.1"/>
    </source>
</evidence>
<gene>
    <name evidence="1" type="ORF">EBN88_10960</name>
</gene>
<reference evidence="1 2" key="1">
    <citation type="submission" date="2018-10" db="EMBL/GenBank/DDBJ databases">
        <title>Isolation, diversity and antifungal activity of actinobacteria from wheat.</title>
        <authorList>
            <person name="Han C."/>
        </authorList>
    </citation>
    <scope>NUCLEOTIDE SEQUENCE [LARGE SCALE GENOMIC DNA]</scope>
    <source>
        <strain evidence="1 2">NEAU-YY642</strain>
    </source>
</reference>
<dbReference type="AlphaFoldDB" id="A0A3M2LWD5"/>
<sequence>MTLLVGGCRVTVEGGWITVAWSDGSRFRTPRETIESVTLREREASGDLQLFLRFGTQRAWLPGLAVLRVEIPASDAEFVRRWVAKLRLYLGLRDDQEDGDQAERAFGRVPDSDAEWLLNPTDELTEALYAHMRDGRRDAAER</sequence>
<proteinExistence type="predicted"/>
<dbReference type="EMBL" id="RFFJ01000045">
    <property type="protein sequence ID" value="RMI41436.1"/>
    <property type="molecule type" value="Genomic_DNA"/>
</dbReference>
<comment type="caution">
    <text evidence="1">The sequence shown here is derived from an EMBL/GenBank/DDBJ whole genome shotgun (WGS) entry which is preliminary data.</text>
</comment>
<evidence type="ECO:0000313" key="2">
    <source>
        <dbReference type="Proteomes" id="UP000278673"/>
    </source>
</evidence>
<accession>A0A3M2LWD5</accession>
<name>A0A3M2LWD5_9ACTN</name>